<dbReference type="RefSeq" id="YP_009786391.1">
    <property type="nucleotide sequence ID" value="NC_047768.1"/>
</dbReference>
<dbReference type="GeneID" id="54976467"/>
<keyword evidence="2" id="KW-1185">Reference proteome</keyword>
<organism evidence="1 2">
    <name type="scientific">Phage MedPE-SWcel-C56</name>
    <dbReference type="NCBI Taxonomy" id="1871314"/>
    <lineage>
        <taxon>Viruses</taxon>
        <taxon>Duplodnaviria</taxon>
        <taxon>Heunggongvirae</taxon>
        <taxon>Uroviricota</taxon>
        <taxon>Caudoviricetes</taxon>
        <taxon>Autographivirales</taxon>
        <taxon>Kafavirus</taxon>
        <taxon>Kafavirus SWcelC56</taxon>
    </lineage>
</organism>
<dbReference type="Proteomes" id="UP000222126">
    <property type="component" value="Segment"/>
</dbReference>
<evidence type="ECO:0000313" key="2">
    <source>
        <dbReference type="Proteomes" id="UP000222126"/>
    </source>
</evidence>
<dbReference type="KEGG" id="vg:54976467"/>
<dbReference type="EMBL" id="KX397280">
    <property type="protein sequence ID" value="ANS06227.1"/>
    <property type="molecule type" value="Genomic_DNA"/>
</dbReference>
<sequence length="75" mass="8376">MSNLVKLEGSINVSKATLIRLIGACQPNKISAHTTLVEFGMEEQKKKFAEILQKEFGIDLNLNTASELIKELRKC</sequence>
<proteinExistence type="predicted"/>
<accession>A0A1B1IY49</accession>
<name>A0A1B1IY49_9CAUD</name>
<reference evidence="1 2" key="1">
    <citation type="submission" date="2016-06" db="EMBL/GenBank/DDBJ databases">
        <title>Not all particles are equal: the selective enrichment of particle-associated bacteria from the Mediterranean Sea.</title>
        <authorList>
            <person name="Lopez-Perez M."/>
            <person name="Kimes N.E."/>
            <person name="Haro-Moreno J.M."/>
            <person name="Rodriguez-Valera F."/>
        </authorList>
    </citation>
    <scope>NUCLEOTIDE SEQUENCE [LARGE SCALE GENOMIC DNA]</scope>
</reference>
<protein>
    <submittedName>
        <fullName evidence="1">Uncharacterized protein</fullName>
    </submittedName>
</protein>
<evidence type="ECO:0000313" key="1">
    <source>
        <dbReference type="EMBL" id="ANS06227.1"/>
    </source>
</evidence>